<dbReference type="GO" id="GO:0003863">
    <property type="term" value="F:branched-chain 2-oxo acid dehydrogenase activity"/>
    <property type="evidence" value="ECO:0007669"/>
    <property type="project" value="UniProtKB-EC"/>
</dbReference>
<name>A0A543NGK8_9ACTN</name>
<dbReference type="AlphaFoldDB" id="A0A543NGK8"/>
<evidence type="ECO:0000256" key="1">
    <source>
        <dbReference type="ARBA" id="ARBA00001964"/>
    </source>
</evidence>
<comment type="similarity">
    <text evidence="4">Belongs to the BCKDHA family.</text>
</comment>
<organism evidence="7 8">
    <name type="scientific">Haloactinospora alba</name>
    <dbReference type="NCBI Taxonomy" id="405555"/>
    <lineage>
        <taxon>Bacteria</taxon>
        <taxon>Bacillati</taxon>
        <taxon>Actinomycetota</taxon>
        <taxon>Actinomycetes</taxon>
        <taxon>Streptosporangiales</taxon>
        <taxon>Nocardiopsidaceae</taxon>
        <taxon>Haloactinospora</taxon>
    </lineage>
</organism>
<dbReference type="EMBL" id="VFQC01000001">
    <property type="protein sequence ID" value="TQN30988.1"/>
    <property type="molecule type" value="Genomic_DNA"/>
</dbReference>
<evidence type="ECO:0000256" key="4">
    <source>
        <dbReference type="RuleBase" id="RU365014"/>
    </source>
</evidence>
<dbReference type="SUPFAM" id="SSF52518">
    <property type="entry name" value="Thiamin diphosphate-binding fold (THDP-binding)"/>
    <property type="match status" value="1"/>
</dbReference>
<keyword evidence="2 4" id="KW-0560">Oxidoreductase</keyword>
<dbReference type="InterPro" id="IPR001017">
    <property type="entry name" value="DH_E1"/>
</dbReference>
<keyword evidence="7" id="KW-0670">Pyruvate</keyword>
<gene>
    <name evidence="7" type="ORF">FHX37_0877</name>
</gene>
<evidence type="ECO:0000259" key="6">
    <source>
        <dbReference type="Pfam" id="PF00676"/>
    </source>
</evidence>
<comment type="catalytic activity">
    <reaction evidence="4">
        <text>N(6)-[(R)-lipoyl]-L-lysyl-[protein] + 3-methyl-2-oxobutanoate + H(+) = N(6)-[(R)-S(8)-2-methylpropanoyldihydrolipoyl]-L-lysyl-[protein] + CO2</text>
        <dbReference type="Rhea" id="RHEA:13457"/>
        <dbReference type="Rhea" id="RHEA-COMP:10474"/>
        <dbReference type="Rhea" id="RHEA-COMP:10497"/>
        <dbReference type="ChEBI" id="CHEBI:11851"/>
        <dbReference type="ChEBI" id="CHEBI:15378"/>
        <dbReference type="ChEBI" id="CHEBI:16526"/>
        <dbReference type="ChEBI" id="CHEBI:83099"/>
        <dbReference type="ChEBI" id="CHEBI:83142"/>
        <dbReference type="EC" id="1.2.4.4"/>
    </reaction>
</comment>
<comment type="function">
    <text evidence="4">The branched-chain alpha-keto dehydrogenase complex catalyzes the overall conversion of alpha-keto acids to acyl-CoA and CO(2). It contains multiple copies of three enzymatic components: branched-chain alpha-keto acid decarboxylase (E1), lipoamide acyltransferase (E2) and lipoamide dehydrogenase (E3).</text>
</comment>
<evidence type="ECO:0000313" key="8">
    <source>
        <dbReference type="Proteomes" id="UP000317422"/>
    </source>
</evidence>
<dbReference type="InterPro" id="IPR050771">
    <property type="entry name" value="Alpha-ketoacid_DH_E1_comp"/>
</dbReference>
<dbReference type="InterPro" id="IPR029061">
    <property type="entry name" value="THDP-binding"/>
</dbReference>
<evidence type="ECO:0000256" key="5">
    <source>
        <dbReference type="SAM" id="MobiDB-lite"/>
    </source>
</evidence>
<dbReference type="Pfam" id="PF00676">
    <property type="entry name" value="E1_dh"/>
    <property type="match status" value="1"/>
</dbReference>
<dbReference type="Proteomes" id="UP000317422">
    <property type="component" value="Unassembled WGS sequence"/>
</dbReference>
<dbReference type="EC" id="1.2.4.4" evidence="4"/>
<keyword evidence="3 4" id="KW-0786">Thiamine pyrophosphate</keyword>
<feature type="domain" description="Dehydrogenase E1 component" evidence="6">
    <location>
        <begin position="28"/>
        <end position="308"/>
    </location>
</feature>
<dbReference type="RefSeq" id="WP_141922266.1">
    <property type="nucleotide sequence ID" value="NZ_VFQC01000001.1"/>
</dbReference>
<dbReference type="GO" id="GO:0009083">
    <property type="term" value="P:branched-chain amino acid catabolic process"/>
    <property type="evidence" value="ECO:0007669"/>
    <property type="project" value="TreeGrafter"/>
</dbReference>
<comment type="caution">
    <text evidence="7">The sequence shown here is derived from an EMBL/GenBank/DDBJ whole genome shotgun (WGS) entry which is preliminary data.</text>
</comment>
<dbReference type="PANTHER" id="PTHR43380:SF1">
    <property type="entry name" value="2-OXOISOVALERATE DEHYDROGENASE SUBUNIT ALPHA, MITOCHONDRIAL"/>
    <property type="match status" value="1"/>
</dbReference>
<evidence type="ECO:0000313" key="7">
    <source>
        <dbReference type="EMBL" id="TQN30988.1"/>
    </source>
</evidence>
<dbReference type="OrthoDB" id="9766715at2"/>
<dbReference type="GO" id="GO:0000287">
    <property type="term" value="F:magnesium ion binding"/>
    <property type="evidence" value="ECO:0007669"/>
    <property type="project" value="UniProtKB-ARBA"/>
</dbReference>
<accession>A0A543NGK8</accession>
<evidence type="ECO:0000256" key="3">
    <source>
        <dbReference type="ARBA" id="ARBA00023052"/>
    </source>
</evidence>
<reference evidence="7 8" key="1">
    <citation type="submission" date="2019-06" db="EMBL/GenBank/DDBJ databases">
        <title>Sequencing the genomes of 1000 actinobacteria strains.</title>
        <authorList>
            <person name="Klenk H.-P."/>
        </authorList>
    </citation>
    <scope>NUCLEOTIDE SEQUENCE [LARGE SCALE GENOMIC DNA]</scope>
    <source>
        <strain evidence="7 8">DSM 45015</strain>
    </source>
</reference>
<dbReference type="Gene3D" id="3.40.50.970">
    <property type="match status" value="1"/>
</dbReference>
<dbReference type="PANTHER" id="PTHR43380">
    <property type="entry name" value="2-OXOISOVALERATE DEHYDROGENASE SUBUNIT ALPHA, MITOCHONDRIAL"/>
    <property type="match status" value="1"/>
</dbReference>
<evidence type="ECO:0000256" key="2">
    <source>
        <dbReference type="ARBA" id="ARBA00023002"/>
    </source>
</evidence>
<feature type="region of interest" description="Disordered" evidence="5">
    <location>
        <begin position="290"/>
        <end position="321"/>
    </location>
</feature>
<feature type="compositionally biased region" description="Basic and acidic residues" evidence="5">
    <location>
        <begin position="290"/>
        <end position="308"/>
    </location>
</feature>
<proteinExistence type="inferred from homology"/>
<keyword evidence="8" id="KW-1185">Reference proteome</keyword>
<sequence length="345" mass="36704">MPTHEPSGPPPPVDAGTLPADVARSLYRDMLTARHLDGEAIALQRQGVFPAYVSLRGQEAAQVASAAALDGDNDFAFPTYREMGAAVSLGVDMVGYLASHRALWHGGLYNPRASGFAPINAVVGGPVPHAVGWALGEQLRGGSGCALSYFGDGASSEGDIHEAMNMAGVLACPVVFFCQNNRWALSVPVENQVAGGSVAGRASGYGIAGETVDGNDAAQVYHATRAALHRARNGGGPTVIEALTYRLEPHSTSDDTSRYREVAEERSWEEHDPIPRMRDGLLAAGHLDDTTAARTEDEARERAARARDGVAAAAPPDGRDLFTHVYREPTEELGRQQRIWQEEVA</sequence>
<comment type="cofactor">
    <cofactor evidence="1 4">
        <name>thiamine diphosphate</name>
        <dbReference type="ChEBI" id="CHEBI:58937"/>
    </cofactor>
</comment>
<protein>
    <recommendedName>
        <fullName evidence="4">2-oxoisovalerate dehydrogenase subunit alpha</fullName>
        <ecNumber evidence="4">1.2.4.4</ecNumber>
    </recommendedName>
    <alternativeName>
        <fullName evidence="4">Branched-chain alpha-keto acid dehydrogenase E1 component alpha chain</fullName>
    </alternativeName>
</protein>
<dbReference type="CDD" id="cd02000">
    <property type="entry name" value="TPP_E1_PDC_ADC_BCADC"/>
    <property type="match status" value="1"/>
</dbReference>